<dbReference type="Proteomes" id="UP000277007">
    <property type="component" value="Unassembled WGS sequence"/>
</dbReference>
<keyword evidence="1" id="KW-0812">Transmembrane</keyword>
<comment type="caution">
    <text evidence="2">The sequence shown here is derived from an EMBL/GenBank/DDBJ whole genome shotgun (WGS) entry which is preliminary data.</text>
</comment>
<keyword evidence="1" id="KW-1133">Transmembrane helix</keyword>
<keyword evidence="1" id="KW-0472">Membrane</keyword>
<name>A0A3S0HUF8_9PROT</name>
<gene>
    <name evidence="2" type="ORF">EJ903_21800</name>
</gene>
<dbReference type="RefSeq" id="WP_126619432.1">
    <property type="nucleotide sequence ID" value="NZ_JBHUCY010000074.1"/>
</dbReference>
<evidence type="ECO:0000313" key="3">
    <source>
        <dbReference type="Proteomes" id="UP000277007"/>
    </source>
</evidence>
<keyword evidence="3" id="KW-1185">Reference proteome</keyword>
<feature type="transmembrane region" description="Helical" evidence="1">
    <location>
        <begin position="42"/>
        <end position="64"/>
    </location>
</feature>
<sequence length="76" mass="7765">MAAARRSIGRLAARLLGWALLAIAALTLWAHLALGSGKGGEAFAMMLVVLGVPSFLAGAVVLWLTRGRPTGGPPTD</sequence>
<reference evidence="2 3" key="1">
    <citation type="submission" date="2018-12" db="EMBL/GenBank/DDBJ databases">
        <authorList>
            <person name="Yang Y."/>
        </authorList>
    </citation>
    <scope>NUCLEOTIDE SEQUENCE [LARGE SCALE GENOMIC DNA]</scope>
    <source>
        <strain evidence="2 3">L-25-5w-1</strain>
    </source>
</reference>
<evidence type="ECO:0000256" key="1">
    <source>
        <dbReference type="SAM" id="Phobius"/>
    </source>
</evidence>
<proteinExistence type="predicted"/>
<accession>A0A3S0HUF8</accession>
<organism evidence="2 3">
    <name type="scientific">Azospirillum griseum</name>
    <dbReference type="NCBI Taxonomy" id="2496639"/>
    <lineage>
        <taxon>Bacteria</taxon>
        <taxon>Pseudomonadati</taxon>
        <taxon>Pseudomonadota</taxon>
        <taxon>Alphaproteobacteria</taxon>
        <taxon>Rhodospirillales</taxon>
        <taxon>Azospirillaceae</taxon>
        <taxon>Azospirillum</taxon>
    </lineage>
</organism>
<protein>
    <submittedName>
        <fullName evidence="2">Uncharacterized protein</fullName>
    </submittedName>
</protein>
<feature type="transmembrane region" description="Helical" evidence="1">
    <location>
        <begin position="12"/>
        <end position="30"/>
    </location>
</feature>
<dbReference type="EMBL" id="RXMA01000028">
    <property type="protein sequence ID" value="RTR16048.1"/>
    <property type="molecule type" value="Genomic_DNA"/>
</dbReference>
<dbReference type="AlphaFoldDB" id="A0A3S0HUF8"/>
<evidence type="ECO:0000313" key="2">
    <source>
        <dbReference type="EMBL" id="RTR16048.1"/>
    </source>
</evidence>